<dbReference type="InterPro" id="IPR043926">
    <property type="entry name" value="ABCG_dom"/>
</dbReference>
<dbReference type="InterPro" id="IPR013525">
    <property type="entry name" value="ABC2_TM"/>
</dbReference>
<feature type="transmembrane region" description="Helical" evidence="10">
    <location>
        <begin position="1139"/>
        <end position="1159"/>
    </location>
</feature>
<evidence type="ECO:0000256" key="10">
    <source>
        <dbReference type="SAM" id="Phobius"/>
    </source>
</evidence>
<gene>
    <name evidence="12" type="ORF">N7532_004734</name>
</gene>
<dbReference type="Pfam" id="PF06422">
    <property type="entry name" value="PDR_CDR"/>
    <property type="match status" value="1"/>
</dbReference>
<dbReference type="InterPro" id="IPR029481">
    <property type="entry name" value="ABC_trans_N"/>
</dbReference>
<dbReference type="InterPro" id="IPR003439">
    <property type="entry name" value="ABC_transporter-like_ATP-bd"/>
</dbReference>
<dbReference type="RefSeq" id="XP_056477585.1">
    <property type="nucleotide sequence ID" value="XM_056617228.1"/>
</dbReference>
<keyword evidence="8 10" id="KW-1133">Transmembrane helix</keyword>
<feature type="transmembrane region" description="Helical" evidence="10">
    <location>
        <begin position="593"/>
        <end position="611"/>
    </location>
</feature>
<name>A0A9W9KF57_9EURO</name>
<keyword evidence="9 10" id="KW-0472">Membrane</keyword>
<evidence type="ECO:0000313" key="13">
    <source>
        <dbReference type="Proteomes" id="UP001149074"/>
    </source>
</evidence>
<evidence type="ECO:0000256" key="4">
    <source>
        <dbReference type="ARBA" id="ARBA00022475"/>
    </source>
</evidence>
<evidence type="ECO:0000256" key="5">
    <source>
        <dbReference type="ARBA" id="ARBA00022692"/>
    </source>
</evidence>
<feature type="transmembrane region" description="Helical" evidence="10">
    <location>
        <begin position="1405"/>
        <end position="1425"/>
    </location>
</feature>
<comment type="similarity">
    <text evidence="2">Belongs to the ABC transporter superfamily. ABCG family. PDR (TC 3.A.1.205) subfamily.</text>
</comment>
<dbReference type="Gene3D" id="3.40.50.300">
    <property type="entry name" value="P-loop containing nucleotide triphosphate hydrolases"/>
    <property type="match status" value="2"/>
</dbReference>
<keyword evidence="13" id="KW-1185">Reference proteome</keyword>
<dbReference type="GO" id="GO:0140359">
    <property type="term" value="F:ABC-type transporter activity"/>
    <property type="evidence" value="ECO:0007669"/>
    <property type="project" value="InterPro"/>
</dbReference>
<dbReference type="PROSITE" id="PS50893">
    <property type="entry name" value="ABC_TRANSPORTER_2"/>
    <property type="match status" value="2"/>
</dbReference>
<dbReference type="Pfam" id="PF00005">
    <property type="entry name" value="ABC_tran"/>
    <property type="match status" value="2"/>
</dbReference>
<feature type="transmembrane region" description="Helical" evidence="10">
    <location>
        <begin position="557"/>
        <end position="581"/>
    </location>
</feature>
<keyword evidence="7" id="KW-0067">ATP-binding</keyword>
<evidence type="ECO:0000256" key="8">
    <source>
        <dbReference type="ARBA" id="ARBA00022989"/>
    </source>
</evidence>
<feature type="domain" description="ABC transporter" evidence="11">
    <location>
        <begin position="794"/>
        <end position="1045"/>
    </location>
</feature>
<dbReference type="PANTHER" id="PTHR19241">
    <property type="entry name" value="ATP-BINDING CASSETTE TRANSPORTER"/>
    <property type="match status" value="1"/>
</dbReference>
<keyword evidence="6" id="KW-0547">Nucleotide-binding</keyword>
<dbReference type="InterPro" id="IPR010929">
    <property type="entry name" value="PDR_CDR_ABC"/>
</dbReference>
<comment type="subcellular location">
    <subcellularLocation>
        <location evidence="1">Cell membrane</location>
        <topology evidence="1">Multi-pass membrane protein</topology>
    </subcellularLocation>
</comment>
<dbReference type="Pfam" id="PF01061">
    <property type="entry name" value="ABC2_membrane"/>
    <property type="match status" value="2"/>
</dbReference>
<evidence type="ECO:0000256" key="9">
    <source>
        <dbReference type="ARBA" id="ARBA00023136"/>
    </source>
</evidence>
<evidence type="ECO:0000256" key="3">
    <source>
        <dbReference type="ARBA" id="ARBA00022448"/>
    </source>
</evidence>
<evidence type="ECO:0000256" key="1">
    <source>
        <dbReference type="ARBA" id="ARBA00004651"/>
    </source>
</evidence>
<feature type="domain" description="ABC transporter" evidence="11">
    <location>
        <begin position="120"/>
        <end position="370"/>
    </location>
</feature>
<feature type="transmembrane region" description="Helical" evidence="10">
    <location>
        <begin position="482"/>
        <end position="501"/>
    </location>
</feature>
<dbReference type="InterPro" id="IPR017871">
    <property type="entry name" value="ABC_transporter-like_CS"/>
</dbReference>
<dbReference type="GO" id="GO:0016887">
    <property type="term" value="F:ATP hydrolysis activity"/>
    <property type="evidence" value="ECO:0007669"/>
    <property type="project" value="InterPro"/>
</dbReference>
<evidence type="ECO:0000256" key="7">
    <source>
        <dbReference type="ARBA" id="ARBA00022840"/>
    </source>
</evidence>
<dbReference type="InterPro" id="IPR034003">
    <property type="entry name" value="ABCG_PDR_2"/>
</dbReference>
<feature type="transmembrane region" description="Helical" evidence="10">
    <location>
        <begin position="513"/>
        <end position="536"/>
    </location>
</feature>
<feature type="transmembrane region" description="Helical" evidence="10">
    <location>
        <begin position="623"/>
        <end position="642"/>
    </location>
</feature>
<reference evidence="12" key="1">
    <citation type="submission" date="2022-11" db="EMBL/GenBank/DDBJ databases">
        <authorList>
            <person name="Petersen C."/>
        </authorList>
    </citation>
    <scope>NUCLEOTIDE SEQUENCE</scope>
    <source>
        <strain evidence="12">IBT 30761</strain>
    </source>
</reference>
<feature type="transmembrane region" description="Helical" evidence="10">
    <location>
        <begin position="1213"/>
        <end position="1241"/>
    </location>
</feature>
<evidence type="ECO:0000259" key="11">
    <source>
        <dbReference type="PROSITE" id="PS50893"/>
    </source>
</evidence>
<evidence type="ECO:0000256" key="6">
    <source>
        <dbReference type="ARBA" id="ARBA00022741"/>
    </source>
</evidence>
<protein>
    <recommendedName>
        <fullName evidence="11">ABC transporter domain-containing protein</fullName>
    </recommendedName>
</protein>
<dbReference type="GO" id="GO:0005886">
    <property type="term" value="C:plasma membrane"/>
    <property type="evidence" value="ECO:0007669"/>
    <property type="project" value="UniProtKB-SubCell"/>
</dbReference>
<feature type="transmembrane region" description="Helical" evidence="10">
    <location>
        <begin position="1171"/>
        <end position="1193"/>
    </location>
</feature>
<dbReference type="InterPro" id="IPR027417">
    <property type="entry name" value="P-loop_NTPase"/>
</dbReference>
<dbReference type="OrthoDB" id="245989at2759"/>
<keyword evidence="3" id="KW-0813">Transport</keyword>
<dbReference type="CDD" id="cd03232">
    <property type="entry name" value="ABCG_PDR_domain2"/>
    <property type="match status" value="1"/>
</dbReference>
<evidence type="ECO:0000313" key="12">
    <source>
        <dbReference type="EMBL" id="KAJ5104205.1"/>
    </source>
</evidence>
<dbReference type="SMART" id="SM00382">
    <property type="entry name" value="AAA"/>
    <property type="match status" value="2"/>
</dbReference>
<sequence>MDSDKDSKMDFAPITERTQTVMTAIEEREIESIGRIASSHLGQALSATITHGEKDPRLDPDDPRFDHRRWAQNVVNQVHEAGIDIPDQGVVFSDLSIYGSGSALQFQETLISSLAVPFRLATRALSGQKSPPRRILHNFDGLLQGGELLLVLGRPGSGCTTFLKTLCGHLGGLTMESESKIHFEGIDYKDMIKYHRGEVAYNKEVDLHFPHLTVGQTLSFAAHARAPHRRLEGVTRNEFVDTLVKVVMSIFGLSHTYNTKVGSEFVRGVSGGERKRVSIAEMFLSRCRIGAWDNSTRGLDAASALNFVKSLRLSADMGMSCHAIAAYQASQSMYDLFDKVVVLYEGYEIYYGPRERAVSYFQEMGWTRPERQVSGDFLTAITNPGERKALPGMEEKVPRTAKEFAEYWKKSPEYCNLRNKITEFEREHPPNGIDAQRLRLTHEAHQARHTRAASPYLLSIPMQIRLCTTRAFQRMKGDLPTALSPLFVQIILSLIIGSVFYNTPDTADYFFQKGAVCYFAVLMNALLTINEILQLYSQRSIVEKQAGYAFVHPFTEALASLIVDLPVKLVRISVFSIVLYFMANLRREPAQFFIFYLFLIVAVLAMSGLFRSLGALTKSVGQAMALAGILVLCIVVYTGFTLPEPYMHPWLSWIRWINPIYYTFEALIANEFHGRNYDCGSIIPSYGTGTNFICSSVGAVAGQRYVSGDAFIEQNYYYHYSHLWRNFGILIAFMVFFNFLYLTATEFISSDKSKAEALVFRPGHAPKYLQNGQDTEGGAPDSTKLEVQATNDTIRLPEQTDIFSWSSLNYDIPVKEGTRRLLNDVNGWVKPGTLTALMGVSGAGKTTLLDVLAQRVSIGVVTGDILVNGLALAANFPRRTGYVQQQDLHLDTTTVREALRFSAMLRQPKSVSKKEKYEYVEQVIKALGMEDFAEAVVGSLGEGLNVEQRKLLSIGVELAAKPTLLIFLDEPTSGLDSQSSWTICQFLRRLADHGQAVLATIHQPSATLFQTFDRLLFLAKGGKTVYFGDIGENSTTLLKYFENNGAPPCEELENPAEYILDMVAGDGCPGVDWPTVWKKSPEHNEVLAEIQRVHSTRTNSVHDPVTDDDSAEFAMPLSAQLVVVLQRCFQSYFRQPDYIYAKFILGIASGLFIGFSFWLSDNTQQGFQDVLFSIFLLCTIFNTLVNQIMPRFVAQRSLYEVRERPSRIYSWKVFILSQIFVEVPWQVALGICSWASFYWSVFGANQDSERRGLIMLFIVQFYMYAASMAQFVICAIPEPTLGAMVATMMFGLSFIFNGVMQPPNDLPRFWIFMYRVSPFTYYISGISSTALHGREVECNAAELSVFDPPAGQTCGEYMAKYLQVSVGSIYNENDTSGCQYCSMKLADQYLATREIYWEDRWRNYGIFWCYFIFNIFGAIALYYLFRVRTSKAKAGKGKKTA</sequence>
<dbReference type="PROSITE" id="PS00211">
    <property type="entry name" value="ABC_TRANSPORTER_1"/>
    <property type="match status" value="1"/>
</dbReference>
<dbReference type="FunFam" id="3.40.50.300:FF:000054">
    <property type="entry name" value="ABC multidrug transporter atrF"/>
    <property type="match status" value="1"/>
</dbReference>
<dbReference type="SUPFAM" id="SSF52540">
    <property type="entry name" value="P-loop containing nucleoside triphosphate hydrolases"/>
    <property type="match status" value="2"/>
</dbReference>
<dbReference type="GeneID" id="81356207"/>
<feature type="transmembrane region" description="Helical" evidence="10">
    <location>
        <begin position="1281"/>
        <end position="1300"/>
    </location>
</feature>
<dbReference type="GO" id="GO:0005524">
    <property type="term" value="F:ATP binding"/>
    <property type="evidence" value="ECO:0007669"/>
    <property type="project" value="UniProtKB-KW"/>
</dbReference>
<dbReference type="EMBL" id="JAPQKI010000004">
    <property type="protein sequence ID" value="KAJ5104205.1"/>
    <property type="molecule type" value="Genomic_DNA"/>
</dbReference>
<feature type="transmembrane region" description="Helical" evidence="10">
    <location>
        <begin position="1253"/>
        <end position="1274"/>
    </location>
</feature>
<reference evidence="12" key="2">
    <citation type="journal article" date="2023" name="IMA Fungus">
        <title>Comparative genomic study of the Penicillium genus elucidates a diverse pangenome and 15 lateral gene transfer events.</title>
        <authorList>
            <person name="Petersen C."/>
            <person name="Sorensen T."/>
            <person name="Nielsen M.R."/>
            <person name="Sondergaard T.E."/>
            <person name="Sorensen J.L."/>
            <person name="Fitzpatrick D.A."/>
            <person name="Frisvad J.C."/>
            <person name="Nielsen K.L."/>
        </authorList>
    </citation>
    <scope>NUCLEOTIDE SEQUENCE</scope>
    <source>
        <strain evidence="12">IBT 30761</strain>
    </source>
</reference>
<feature type="transmembrane region" description="Helical" evidence="10">
    <location>
        <begin position="723"/>
        <end position="744"/>
    </location>
</feature>
<keyword evidence="4" id="KW-1003">Cell membrane</keyword>
<accession>A0A9W9KF57</accession>
<dbReference type="Pfam" id="PF19055">
    <property type="entry name" value="ABC2_membrane_7"/>
    <property type="match status" value="1"/>
</dbReference>
<dbReference type="Proteomes" id="UP001149074">
    <property type="component" value="Unassembled WGS sequence"/>
</dbReference>
<keyword evidence="5 10" id="KW-0812">Transmembrane</keyword>
<dbReference type="InterPro" id="IPR003593">
    <property type="entry name" value="AAA+_ATPase"/>
</dbReference>
<proteinExistence type="inferred from homology"/>
<comment type="caution">
    <text evidence="12">The sequence shown here is derived from an EMBL/GenBank/DDBJ whole genome shotgun (WGS) entry which is preliminary data.</text>
</comment>
<organism evidence="12 13">
    <name type="scientific">Penicillium argentinense</name>
    <dbReference type="NCBI Taxonomy" id="1131581"/>
    <lineage>
        <taxon>Eukaryota</taxon>
        <taxon>Fungi</taxon>
        <taxon>Dikarya</taxon>
        <taxon>Ascomycota</taxon>
        <taxon>Pezizomycotina</taxon>
        <taxon>Eurotiomycetes</taxon>
        <taxon>Eurotiomycetidae</taxon>
        <taxon>Eurotiales</taxon>
        <taxon>Aspergillaceae</taxon>
        <taxon>Penicillium</taxon>
    </lineage>
</organism>
<evidence type="ECO:0000256" key="2">
    <source>
        <dbReference type="ARBA" id="ARBA00006012"/>
    </source>
</evidence>
<dbReference type="Pfam" id="PF14510">
    <property type="entry name" value="ABC_trans_N"/>
    <property type="match status" value="1"/>
</dbReference>